<reference evidence="9 10" key="1">
    <citation type="journal article" date="2014" name="BMC Genomics">
        <title>Comparative genome sequencing reveals chemotype-specific gene clusters in the toxigenic black mold Stachybotrys.</title>
        <authorList>
            <person name="Semeiks J."/>
            <person name="Borek D."/>
            <person name="Otwinowski Z."/>
            <person name="Grishin N.V."/>
        </authorList>
    </citation>
    <scope>NUCLEOTIDE SEQUENCE [LARGE SCALE GENOMIC DNA]</scope>
    <source>
        <strain evidence="10">CBS 109288 / IBT 7711</strain>
    </source>
</reference>
<evidence type="ECO:0000259" key="8">
    <source>
        <dbReference type="PROSITE" id="PS50048"/>
    </source>
</evidence>
<keyword evidence="10" id="KW-1185">Reference proteome</keyword>
<feature type="region of interest" description="Disordered" evidence="7">
    <location>
        <begin position="109"/>
        <end position="141"/>
    </location>
</feature>
<keyword evidence="3" id="KW-0805">Transcription regulation</keyword>
<dbReference type="Pfam" id="PF00172">
    <property type="entry name" value="Zn_clus"/>
    <property type="match status" value="1"/>
</dbReference>
<dbReference type="SMART" id="SM00066">
    <property type="entry name" value="GAL4"/>
    <property type="match status" value="1"/>
</dbReference>
<dbReference type="InterPro" id="IPR036864">
    <property type="entry name" value="Zn2-C6_fun-type_DNA-bd_sf"/>
</dbReference>
<evidence type="ECO:0000256" key="2">
    <source>
        <dbReference type="ARBA" id="ARBA00022723"/>
    </source>
</evidence>
<dbReference type="InterPro" id="IPR050987">
    <property type="entry name" value="AtrR-like"/>
</dbReference>
<keyword evidence="6" id="KW-0539">Nucleus</keyword>
<dbReference type="GO" id="GO:0006351">
    <property type="term" value="P:DNA-templated transcription"/>
    <property type="evidence" value="ECO:0007669"/>
    <property type="project" value="InterPro"/>
</dbReference>
<dbReference type="InterPro" id="IPR007219">
    <property type="entry name" value="XnlR_reg_dom"/>
</dbReference>
<dbReference type="PROSITE" id="PS50048">
    <property type="entry name" value="ZN2_CY6_FUNGAL_2"/>
    <property type="match status" value="1"/>
</dbReference>
<sequence length="696" mass="77589">MEAAATEDAEPIRSTRRKACDLCFRKKIKCDMLKPICSNCRLYDAQCRTSMLRHKARVARPQPASQPRLGDSQPVAPIFTAGTSSNPSDQPDAIDARLARIERQLQQVLNTPALQQTRPQSASISENTSPQDDFNRNSSGNIAKTAATNAPATVVHDTSCEVSPEDTSSVIESPTVCVMTHDESGQLRLPSRAKMLPIVEHYFDSFNAIVPIFHRPTFMRMFNDWYDCPSKQDKASWAAIQIAIALGLRVPRGGGFDSNSETAMANHCLRNAQSVVTELVTRDEDLLGIQVLLGIVFLFQNSSDPKPATVIIGTALRLTHRLELQALASQLYFSEEEVEQRSRVFWITYSLDKDISLRAKVPSGQLDADIDVPLPSLAPLDGVGLIWTLDTRHSFNYHRMRPELSFIEGKIFDLLYANRARNITQVEREQRVDRIDAMLEQWYQRVPAPFRIDNASSTLGSNELHMMTVLHYTFLMCQVQTHGIFSKGADWVQHIQAVNAAAIHDMTAYKGDTAARRYADTVLEGPKPDAWEKCVELSRGCMKLFQNTPATDSMIWQTSCPHFSGLIILLAHMLKNPTHALVPIDQLLASKAIILFNKILGMVNAEQPKLRALGGVINELMKQATLAVKESRVALTGERNDMFSHSSVEMYTFLENQGQQMFEDGGDGPFGLMDYGVPVEMDFDNIGAFSMANLPL</sequence>
<dbReference type="GO" id="GO:0003677">
    <property type="term" value="F:DNA binding"/>
    <property type="evidence" value="ECO:0007669"/>
    <property type="project" value="UniProtKB-KW"/>
</dbReference>
<dbReference type="CDD" id="cd12148">
    <property type="entry name" value="fungal_TF_MHR"/>
    <property type="match status" value="1"/>
</dbReference>
<dbReference type="Proteomes" id="UP000028045">
    <property type="component" value="Unassembled WGS sequence"/>
</dbReference>
<dbReference type="GO" id="GO:0008270">
    <property type="term" value="F:zinc ion binding"/>
    <property type="evidence" value="ECO:0007669"/>
    <property type="project" value="InterPro"/>
</dbReference>
<evidence type="ECO:0000256" key="7">
    <source>
        <dbReference type="SAM" id="MobiDB-lite"/>
    </source>
</evidence>
<dbReference type="SUPFAM" id="SSF57701">
    <property type="entry name" value="Zn2/Cys6 DNA-binding domain"/>
    <property type="match status" value="1"/>
</dbReference>
<proteinExistence type="predicted"/>
<protein>
    <recommendedName>
        <fullName evidence="8">Zn(2)-C6 fungal-type domain-containing protein</fullName>
    </recommendedName>
</protein>
<dbReference type="HOGENOM" id="CLU_011099_5_1_1"/>
<dbReference type="SMART" id="SM00906">
    <property type="entry name" value="Fungal_trans"/>
    <property type="match status" value="1"/>
</dbReference>
<dbReference type="EMBL" id="KL648207">
    <property type="protein sequence ID" value="KEY71678.1"/>
    <property type="molecule type" value="Genomic_DNA"/>
</dbReference>
<dbReference type="PANTHER" id="PTHR46910:SF37">
    <property type="entry name" value="ZN(II)2CYS6 TRANSCRIPTION FACTOR (EUROFUNG)"/>
    <property type="match status" value="1"/>
</dbReference>
<dbReference type="Gene3D" id="4.10.240.10">
    <property type="entry name" value="Zn(2)-C6 fungal-type DNA-binding domain"/>
    <property type="match status" value="1"/>
</dbReference>
<feature type="region of interest" description="Disordered" evidence="7">
    <location>
        <begin position="58"/>
        <end position="92"/>
    </location>
</feature>
<evidence type="ECO:0000256" key="5">
    <source>
        <dbReference type="ARBA" id="ARBA00023163"/>
    </source>
</evidence>
<dbReference type="GO" id="GO:0000981">
    <property type="term" value="F:DNA-binding transcription factor activity, RNA polymerase II-specific"/>
    <property type="evidence" value="ECO:0007669"/>
    <property type="project" value="InterPro"/>
</dbReference>
<dbReference type="InterPro" id="IPR001138">
    <property type="entry name" value="Zn2Cys6_DnaBD"/>
</dbReference>
<dbReference type="AlphaFoldDB" id="A0A084B299"/>
<evidence type="ECO:0000256" key="3">
    <source>
        <dbReference type="ARBA" id="ARBA00023015"/>
    </source>
</evidence>
<dbReference type="OrthoDB" id="2123952at2759"/>
<name>A0A084B299_STACB</name>
<evidence type="ECO:0000256" key="6">
    <source>
        <dbReference type="ARBA" id="ARBA00023242"/>
    </source>
</evidence>
<dbReference type="GO" id="GO:0005634">
    <property type="term" value="C:nucleus"/>
    <property type="evidence" value="ECO:0007669"/>
    <property type="project" value="UniProtKB-SubCell"/>
</dbReference>
<evidence type="ECO:0000256" key="1">
    <source>
        <dbReference type="ARBA" id="ARBA00004123"/>
    </source>
</evidence>
<dbReference type="Pfam" id="PF04082">
    <property type="entry name" value="Fungal_trans"/>
    <property type="match status" value="1"/>
</dbReference>
<dbReference type="PANTHER" id="PTHR46910">
    <property type="entry name" value="TRANSCRIPTION FACTOR PDR1"/>
    <property type="match status" value="1"/>
</dbReference>
<evidence type="ECO:0000313" key="10">
    <source>
        <dbReference type="Proteomes" id="UP000028045"/>
    </source>
</evidence>
<feature type="domain" description="Zn(2)-C6 fungal-type" evidence="8">
    <location>
        <begin position="19"/>
        <end position="49"/>
    </location>
</feature>
<keyword evidence="4" id="KW-0238">DNA-binding</keyword>
<evidence type="ECO:0000256" key="4">
    <source>
        <dbReference type="ARBA" id="ARBA00023125"/>
    </source>
</evidence>
<organism evidence="9 10">
    <name type="scientific">Stachybotrys chartarum (strain CBS 109288 / IBT 7711)</name>
    <name type="common">Toxic black mold</name>
    <name type="synonym">Stilbospora chartarum</name>
    <dbReference type="NCBI Taxonomy" id="1280523"/>
    <lineage>
        <taxon>Eukaryota</taxon>
        <taxon>Fungi</taxon>
        <taxon>Dikarya</taxon>
        <taxon>Ascomycota</taxon>
        <taxon>Pezizomycotina</taxon>
        <taxon>Sordariomycetes</taxon>
        <taxon>Hypocreomycetidae</taxon>
        <taxon>Hypocreales</taxon>
        <taxon>Stachybotryaceae</taxon>
        <taxon>Stachybotrys</taxon>
    </lineage>
</organism>
<keyword evidence="5" id="KW-0804">Transcription</keyword>
<gene>
    <name evidence="9" type="ORF">S7711_02913</name>
</gene>
<accession>A0A084B299</accession>
<dbReference type="CDD" id="cd00067">
    <property type="entry name" value="GAL4"/>
    <property type="match status" value="1"/>
</dbReference>
<keyword evidence="2" id="KW-0479">Metal-binding</keyword>
<comment type="subcellular location">
    <subcellularLocation>
        <location evidence="1">Nucleus</location>
    </subcellularLocation>
</comment>
<evidence type="ECO:0000313" key="9">
    <source>
        <dbReference type="EMBL" id="KEY71678.1"/>
    </source>
</evidence>